<keyword evidence="3" id="KW-0285">Flavoprotein</keyword>
<keyword evidence="4" id="KW-0288">FMN</keyword>
<dbReference type="OrthoDB" id="9809288at2"/>
<evidence type="ECO:0000256" key="4">
    <source>
        <dbReference type="ARBA" id="ARBA00022643"/>
    </source>
</evidence>
<dbReference type="Gene3D" id="3.40.109.10">
    <property type="entry name" value="NADH Oxidase"/>
    <property type="match status" value="1"/>
</dbReference>
<dbReference type="STRING" id="1874317.BKP64_00830"/>
<dbReference type="Pfam" id="PF00881">
    <property type="entry name" value="Nitroreductase"/>
    <property type="match status" value="1"/>
</dbReference>
<reference evidence="8 9" key="1">
    <citation type="submission" date="2016-10" db="EMBL/GenBank/DDBJ databases">
        <title>Marinobacter salinus sp. nov., a moderately halophilic bacterium isolated from a tidal flat environment.</title>
        <authorList>
            <person name="Park S.-J."/>
        </authorList>
    </citation>
    <scope>NUCLEOTIDE SEQUENCE [LARGE SCALE GENOMIC DNA]</scope>
    <source>
        <strain evidence="8 9">Hb8</strain>
    </source>
</reference>
<dbReference type="SUPFAM" id="SSF55469">
    <property type="entry name" value="FMN-dependent nitroreductase-like"/>
    <property type="match status" value="1"/>
</dbReference>
<proteinExistence type="inferred from homology"/>
<comment type="cofactor">
    <cofactor evidence="1">
        <name>FMN</name>
        <dbReference type="ChEBI" id="CHEBI:58210"/>
    </cofactor>
</comment>
<evidence type="ECO:0000256" key="5">
    <source>
        <dbReference type="ARBA" id="ARBA00022857"/>
    </source>
</evidence>
<evidence type="ECO:0000256" key="6">
    <source>
        <dbReference type="ARBA" id="ARBA00023002"/>
    </source>
</evidence>
<dbReference type="InterPro" id="IPR033878">
    <property type="entry name" value="NfsB-like"/>
</dbReference>
<comment type="similarity">
    <text evidence="2">Belongs to the nitroreductase family.</text>
</comment>
<dbReference type="KEGG" id="msq:BKP64_00830"/>
<name>A0A1D9GGR8_9GAMM</name>
<organism evidence="8 9">
    <name type="scientific">Marinobacter salinus</name>
    <dbReference type="NCBI Taxonomy" id="1874317"/>
    <lineage>
        <taxon>Bacteria</taxon>
        <taxon>Pseudomonadati</taxon>
        <taxon>Pseudomonadota</taxon>
        <taxon>Gammaproteobacteria</taxon>
        <taxon>Pseudomonadales</taxon>
        <taxon>Marinobacteraceae</taxon>
        <taxon>Marinobacter</taxon>
    </lineage>
</organism>
<evidence type="ECO:0000256" key="3">
    <source>
        <dbReference type="ARBA" id="ARBA00022630"/>
    </source>
</evidence>
<accession>A0A1D9GGR8</accession>
<dbReference type="GO" id="GO:0016491">
    <property type="term" value="F:oxidoreductase activity"/>
    <property type="evidence" value="ECO:0007669"/>
    <property type="project" value="UniProtKB-KW"/>
</dbReference>
<evidence type="ECO:0000313" key="8">
    <source>
        <dbReference type="EMBL" id="AOY86836.1"/>
    </source>
</evidence>
<keyword evidence="5" id="KW-0521">NADP</keyword>
<keyword evidence="9" id="KW-1185">Reference proteome</keyword>
<dbReference type="InterPro" id="IPR000415">
    <property type="entry name" value="Nitroreductase-like"/>
</dbReference>
<dbReference type="InterPro" id="IPR029479">
    <property type="entry name" value="Nitroreductase"/>
</dbReference>
<dbReference type="AlphaFoldDB" id="A0A1D9GGR8"/>
<dbReference type="RefSeq" id="WP_070964705.1">
    <property type="nucleotide sequence ID" value="NZ_CP017715.1"/>
</dbReference>
<dbReference type="PANTHER" id="PTHR43673:SF2">
    <property type="entry name" value="NITROREDUCTASE"/>
    <property type="match status" value="1"/>
</dbReference>
<evidence type="ECO:0000256" key="2">
    <source>
        <dbReference type="ARBA" id="ARBA00007118"/>
    </source>
</evidence>
<dbReference type="EMBL" id="CP017715">
    <property type="protein sequence ID" value="AOY86836.1"/>
    <property type="molecule type" value="Genomic_DNA"/>
</dbReference>
<feature type="domain" description="Nitroreductase" evidence="7">
    <location>
        <begin position="13"/>
        <end position="189"/>
    </location>
</feature>
<sequence>MKRQSALIHSALDWRYAVREFSPEKLNAQTVDTLIDAARKSASSYGLQPYKVILIDSEAVRRDLLPYSFGQQKVLDCSHLLVFAADTRIGDQTVERYVEQYVKVRGVPAEEIAGYANHMKQALASKSLVEKREWAHQQCYIALGTLLMAAAVLEIDSCPMTGIDNTAYDEILGLTDQGLETSAIVALGHRSARDQSRELAKVRFDFEDFVIKLQRQSS</sequence>
<gene>
    <name evidence="8" type="ORF">BKP64_00830</name>
</gene>
<evidence type="ECO:0000259" key="7">
    <source>
        <dbReference type="Pfam" id="PF00881"/>
    </source>
</evidence>
<evidence type="ECO:0000256" key="1">
    <source>
        <dbReference type="ARBA" id="ARBA00001917"/>
    </source>
</evidence>
<evidence type="ECO:0000313" key="9">
    <source>
        <dbReference type="Proteomes" id="UP000177445"/>
    </source>
</evidence>
<protein>
    <submittedName>
        <fullName evidence="8">NAD(P)H-dependent oxidoreductase</fullName>
    </submittedName>
</protein>
<dbReference type="CDD" id="cd02149">
    <property type="entry name" value="NfsB-like"/>
    <property type="match status" value="1"/>
</dbReference>
<keyword evidence="6" id="KW-0560">Oxidoreductase</keyword>
<dbReference type="PANTHER" id="PTHR43673">
    <property type="entry name" value="NAD(P)H NITROREDUCTASE YDGI-RELATED"/>
    <property type="match status" value="1"/>
</dbReference>
<dbReference type="Proteomes" id="UP000177445">
    <property type="component" value="Chromosome"/>
</dbReference>